<evidence type="ECO:0000313" key="2">
    <source>
        <dbReference type="EMBL" id="OHX68336.1"/>
    </source>
</evidence>
<protein>
    <submittedName>
        <fullName evidence="2">Uncharacterized protein</fullName>
    </submittedName>
</protein>
<dbReference type="OrthoDB" id="982841at2"/>
<proteinExistence type="predicted"/>
<keyword evidence="3" id="KW-1185">Reference proteome</keyword>
<reference evidence="2 3" key="1">
    <citation type="journal article" date="2012" name="Int. J. Syst. Evol. Microbiol.">
        <title>Flammeovirga pacifica sp. nov., isolated from deep-sea sediment.</title>
        <authorList>
            <person name="Xu H."/>
            <person name="Fu Y."/>
            <person name="Yang N."/>
            <person name="Ding Z."/>
            <person name="Lai Q."/>
            <person name="Zeng R."/>
        </authorList>
    </citation>
    <scope>NUCLEOTIDE SEQUENCE [LARGE SCALE GENOMIC DNA]</scope>
    <source>
        <strain evidence="3">DSM 24597 / LMG 26175 / WPAGA1</strain>
    </source>
</reference>
<evidence type="ECO:0000256" key="1">
    <source>
        <dbReference type="SAM" id="MobiDB-lite"/>
    </source>
</evidence>
<dbReference type="RefSeq" id="WP_044227116.1">
    <property type="nucleotide sequence ID" value="NZ_JRYR02000001.1"/>
</dbReference>
<comment type="caution">
    <text evidence="2">The sequence shown here is derived from an EMBL/GenBank/DDBJ whole genome shotgun (WGS) entry which is preliminary data.</text>
</comment>
<name>A0A1S1Z4X2_FLAPC</name>
<evidence type="ECO:0000313" key="3">
    <source>
        <dbReference type="Proteomes" id="UP000179797"/>
    </source>
</evidence>
<dbReference type="STRING" id="915059.NH26_19280"/>
<dbReference type="Proteomes" id="UP000179797">
    <property type="component" value="Unassembled WGS sequence"/>
</dbReference>
<organism evidence="2 3">
    <name type="scientific">Flammeovirga pacifica</name>
    <dbReference type="NCBI Taxonomy" id="915059"/>
    <lineage>
        <taxon>Bacteria</taxon>
        <taxon>Pseudomonadati</taxon>
        <taxon>Bacteroidota</taxon>
        <taxon>Cytophagia</taxon>
        <taxon>Cytophagales</taxon>
        <taxon>Flammeovirgaceae</taxon>
        <taxon>Flammeovirga</taxon>
    </lineage>
</organism>
<feature type="region of interest" description="Disordered" evidence="1">
    <location>
        <begin position="17"/>
        <end position="55"/>
    </location>
</feature>
<sequence length="81" mass="9295">MGNSNKKSTEEIDWEALEAEDRLNADNSSDEEVDLEKINSAKKKLSQEEKNSPYPDDFLAEINIIREDYDDAIDKDLSNDE</sequence>
<gene>
    <name evidence="2" type="ORF">NH26_19280</name>
</gene>
<accession>A0A1S1Z4X2</accession>
<feature type="compositionally biased region" description="Basic and acidic residues" evidence="1">
    <location>
        <begin position="35"/>
        <end position="51"/>
    </location>
</feature>
<dbReference type="AlphaFoldDB" id="A0A1S1Z4X2"/>
<dbReference type="EMBL" id="JRYR02000001">
    <property type="protein sequence ID" value="OHX68336.1"/>
    <property type="molecule type" value="Genomic_DNA"/>
</dbReference>